<gene>
    <name evidence="1" type="ORF">KSB_08470</name>
</gene>
<name>A0ABQ3UI27_9CHLR</name>
<protein>
    <submittedName>
        <fullName evidence="1">Uncharacterized protein</fullName>
    </submittedName>
</protein>
<sequence>MTTLQLPFNLEHPEVRAGFQAGQQAIYRDTRPITDIELVTFIRDFMADESQRLAYNVGFLFGLYIQN</sequence>
<evidence type="ECO:0000313" key="2">
    <source>
        <dbReference type="Proteomes" id="UP000654345"/>
    </source>
</evidence>
<proteinExistence type="predicted"/>
<keyword evidence="2" id="KW-1185">Reference proteome</keyword>
<reference evidence="1 2" key="1">
    <citation type="journal article" date="2021" name="Int. J. Syst. Evol. Microbiol.">
        <title>Reticulibacter mediterranei gen. nov., sp. nov., within the new family Reticulibacteraceae fam. nov., and Ktedonospora formicarum gen. nov., sp. nov., Ktedonobacter robiniae sp. nov., Dictyobacter formicarum sp. nov. and Dictyobacter arantiisoli sp. nov., belonging to the class Ktedonobacteria.</title>
        <authorList>
            <person name="Yabe S."/>
            <person name="Zheng Y."/>
            <person name="Wang C.M."/>
            <person name="Sakai Y."/>
            <person name="Abe K."/>
            <person name="Yokota A."/>
            <person name="Donadio S."/>
            <person name="Cavaletti L."/>
            <person name="Monciardini P."/>
        </authorList>
    </citation>
    <scope>NUCLEOTIDE SEQUENCE [LARGE SCALE GENOMIC DNA]</scope>
    <source>
        <strain evidence="1 2">SOSP1-30</strain>
    </source>
</reference>
<organism evidence="1 2">
    <name type="scientific">Ktedonobacter robiniae</name>
    <dbReference type="NCBI Taxonomy" id="2778365"/>
    <lineage>
        <taxon>Bacteria</taxon>
        <taxon>Bacillati</taxon>
        <taxon>Chloroflexota</taxon>
        <taxon>Ktedonobacteria</taxon>
        <taxon>Ktedonobacterales</taxon>
        <taxon>Ktedonobacteraceae</taxon>
        <taxon>Ktedonobacter</taxon>
    </lineage>
</organism>
<dbReference type="EMBL" id="BNJG01000001">
    <property type="protein sequence ID" value="GHO52372.1"/>
    <property type="molecule type" value="Genomic_DNA"/>
</dbReference>
<evidence type="ECO:0000313" key="1">
    <source>
        <dbReference type="EMBL" id="GHO52372.1"/>
    </source>
</evidence>
<comment type="caution">
    <text evidence="1">The sequence shown here is derived from an EMBL/GenBank/DDBJ whole genome shotgun (WGS) entry which is preliminary data.</text>
</comment>
<dbReference type="Proteomes" id="UP000654345">
    <property type="component" value="Unassembled WGS sequence"/>
</dbReference>
<accession>A0ABQ3UI27</accession>
<dbReference type="RefSeq" id="WP_201369288.1">
    <property type="nucleotide sequence ID" value="NZ_BNJG01000001.1"/>
</dbReference>